<evidence type="ECO:0000313" key="4">
    <source>
        <dbReference type="Proteomes" id="UP000231658"/>
    </source>
</evidence>
<dbReference type="InterPro" id="IPR005545">
    <property type="entry name" value="YCII"/>
</dbReference>
<dbReference type="STRING" id="1867952.MTBPR1_50073"/>
<dbReference type="PANTHER" id="PTHR33606">
    <property type="entry name" value="PROTEIN YCII"/>
    <property type="match status" value="1"/>
</dbReference>
<dbReference type="AlphaFoldDB" id="A0A1C3RJ76"/>
<dbReference type="SUPFAM" id="SSF54909">
    <property type="entry name" value="Dimeric alpha+beta barrel"/>
    <property type="match status" value="1"/>
</dbReference>
<proteinExistence type="inferred from homology"/>
<evidence type="ECO:0000313" key="3">
    <source>
        <dbReference type="EMBL" id="SCA57317.1"/>
    </source>
</evidence>
<dbReference type="Gene3D" id="3.30.70.1060">
    <property type="entry name" value="Dimeric alpha+beta barrel"/>
    <property type="match status" value="1"/>
</dbReference>
<keyword evidence="4" id="KW-1185">Reference proteome</keyword>
<evidence type="ECO:0000256" key="1">
    <source>
        <dbReference type="ARBA" id="ARBA00007689"/>
    </source>
</evidence>
<feature type="domain" description="YCII-related" evidence="2">
    <location>
        <begin position="1"/>
        <end position="91"/>
    </location>
</feature>
<evidence type="ECO:0000259" key="2">
    <source>
        <dbReference type="Pfam" id="PF03795"/>
    </source>
</evidence>
<dbReference type="Proteomes" id="UP000231658">
    <property type="component" value="Unassembled WGS sequence"/>
</dbReference>
<name>A0A1C3RJ76_9PROT</name>
<gene>
    <name evidence="3" type="ORF">MTBPR1_50073</name>
</gene>
<sequence>MQFLVIAKDGKDEDAMERRLATRPAHFEHARLQKKKGILIMGGALLDEHDQMIGSSLFVEIESEDALMLWLAEDPYTKANVWQSFEYHPMKIANLD</sequence>
<protein>
    <submittedName>
        <fullName evidence="3">YciI family protein</fullName>
    </submittedName>
</protein>
<accession>A0A1C3RJ76</accession>
<dbReference type="OrthoDB" id="2293521at2"/>
<dbReference type="EMBL" id="FLYE01000044">
    <property type="protein sequence ID" value="SCA57317.1"/>
    <property type="molecule type" value="Genomic_DNA"/>
</dbReference>
<organism evidence="3 4">
    <name type="scientific">Candidatus Terasakiella magnetica</name>
    <dbReference type="NCBI Taxonomy" id="1867952"/>
    <lineage>
        <taxon>Bacteria</taxon>
        <taxon>Pseudomonadati</taxon>
        <taxon>Pseudomonadota</taxon>
        <taxon>Alphaproteobacteria</taxon>
        <taxon>Rhodospirillales</taxon>
        <taxon>Terasakiellaceae</taxon>
        <taxon>Terasakiella</taxon>
    </lineage>
</organism>
<dbReference type="InterPro" id="IPR051807">
    <property type="entry name" value="Sec-metab_biosynth-assoc"/>
</dbReference>
<dbReference type="Pfam" id="PF03795">
    <property type="entry name" value="YCII"/>
    <property type="match status" value="1"/>
</dbReference>
<comment type="similarity">
    <text evidence="1">Belongs to the YciI family.</text>
</comment>
<reference evidence="3 4" key="1">
    <citation type="submission" date="2016-07" db="EMBL/GenBank/DDBJ databases">
        <authorList>
            <person name="Lefevre C.T."/>
        </authorList>
    </citation>
    <scope>NUCLEOTIDE SEQUENCE [LARGE SCALE GENOMIC DNA]</scope>
    <source>
        <strain evidence="3">PR1</strain>
    </source>
</reference>
<dbReference type="PANTHER" id="PTHR33606:SF3">
    <property type="entry name" value="PROTEIN YCII"/>
    <property type="match status" value="1"/>
</dbReference>
<dbReference type="RefSeq" id="WP_069189360.1">
    <property type="nucleotide sequence ID" value="NZ_FLYE01000044.1"/>
</dbReference>
<dbReference type="InterPro" id="IPR011008">
    <property type="entry name" value="Dimeric_a/b-barrel"/>
</dbReference>